<accession>A0A0D6JH28</accession>
<evidence type="ECO:0000313" key="8">
    <source>
        <dbReference type="Proteomes" id="UP000033187"/>
    </source>
</evidence>
<evidence type="ECO:0000259" key="6">
    <source>
        <dbReference type="Pfam" id="PF04932"/>
    </source>
</evidence>
<evidence type="ECO:0000313" key="7">
    <source>
        <dbReference type="EMBL" id="CPR20665.1"/>
    </source>
</evidence>
<feature type="transmembrane region" description="Helical" evidence="5">
    <location>
        <begin position="29"/>
        <end position="49"/>
    </location>
</feature>
<evidence type="ECO:0000256" key="2">
    <source>
        <dbReference type="ARBA" id="ARBA00022692"/>
    </source>
</evidence>
<feature type="transmembrane region" description="Helical" evidence="5">
    <location>
        <begin position="138"/>
        <end position="160"/>
    </location>
</feature>
<dbReference type="PANTHER" id="PTHR37422">
    <property type="entry name" value="TEICHURONIC ACID BIOSYNTHESIS PROTEIN TUAE"/>
    <property type="match status" value="1"/>
</dbReference>
<feature type="transmembrane region" description="Helical" evidence="5">
    <location>
        <begin position="400"/>
        <end position="420"/>
    </location>
</feature>
<feature type="transmembrane region" description="Helical" evidence="5">
    <location>
        <begin position="340"/>
        <end position="364"/>
    </location>
</feature>
<sequence length="433" mass="46192">MAPADAAFIGRRPLPQSLRFAPKERSASVVHKLSLVCVWLAIGSSGLVFSEPAPVDALMMGLIVLLPVVGLVRTTPVLVLYLSAWLFVAAGGYISSATIPDIQASVTFTTISLYLSLASFVFAGFVAKRPDAHTRLILNAWTCAALVAACAAIVGYFSVMPGAYDLFTKYGRAAGTFKDPNVFGAFLVAPALFMLHLVINRPLRSAIVPLAIAGILALAILLSFSRGAWVNLAIAVLIFGYLAFVTAPTSGQRARVILLGSAGVAALIAIVAVAAQFDGVSDLLSQRASLSQSYDSGPDGRFGGQAKALKLIAEKPLGIGALTFSTQYHREEVHNVYLSIFLNAGWLGGSVYWLIVAVTAAFGLRHAARKSEMRPLFLVIYAAFLATILEGIIIDTDHWRHFYLLTGMTWGLMAVGRGHCASDISNRRSLDHP</sequence>
<dbReference type="GO" id="GO:0016020">
    <property type="term" value="C:membrane"/>
    <property type="evidence" value="ECO:0007669"/>
    <property type="project" value="UniProtKB-SubCell"/>
</dbReference>
<dbReference type="RefSeq" id="WP_052743914.1">
    <property type="nucleotide sequence ID" value="NZ_LN829118.1"/>
</dbReference>
<dbReference type="PANTHER" id="PTHR37422:SF21">
    <property type="entry name" value="EXOQ-LIKE PROTEIN"/>
    <property type="match status" value="1"/>
</dbReference>
<keyword evidence="3 5" id="KW-1133">Transmembrane helix</keyword>
<dbReference type="EMBL" id="LN829119">
    <property type="protein sequence ID" value="CPR20665.1"/>
    <property type="molecule type" value="Genomic_DNA"/>
</dbReference>
<feature type="transmembrane region" description="Helical" evidence="5">
    <location>
        <begin position="376"/>
        <end position="394"/>
    </location>
</feature>
<keyword evidence="2 5" id="KW-0812">Transmembrane</keyword>
<feature type="transmembrane region" description="Helical" evidence="5">
    <location>
        <begin position="206"/>
        <end position="224"/>
    </location>
</feature>
<dbReference type="AlphaFoldDB" id="A0A0D6JH28"/>
<dbReference type="KEGG" id="fiy:BN1229_v1_2711"/>
<gene>
    <name evidence="7" type="ORF">YBN1229_v1_2711</name>
</gene>
<feature type="transmembrane region" description="Helical" evidence="5">
    <location>
        <begin position="256"/>
        <end position="277"/>
    </location>
</feature>
<name>A0A0D6JH28_9HYPH</name>
<dbReference type="InterPro" id="IPR007016">
    <property type="entry name" value="O-antigen_ligase-rel_domated"/>
</dbReference>
<evidence type="ECO:0000256" key="3">
    <source>
        <dbReference type="ARBA" id="ARBA00022989"/>
    </source>
</evidence>
<protein>
    <recommendedName>
        <fullName evidence="6">O-antigen ligase-related domain-containing protein</fullName>
    </recommendedName>
</protein>
<feature type="transmembrane region" description="Helical" evidence="5">
    <location>
        <begin position="55"/>
        <end position="72"/>
    </location>
</feature>
<feature type="transmembrane region" description="Helical" evidence="5">
    <location>
        <begin position="79"/>
        <end position="99"/>
    </location>
</feature>
<dbReference type="Proteomes" id="UP000033187">
    <property type="component" value="Chromosome 1"/>
</dbReference>
<evidence type="ECO:0000256" key="4">
    <source>
        <dbReference type="ARBA" id="ARBA00023136"/>
    </source>
</evidence>
<proteinExistence type="predicted"/>
<dbReference type="Pfam" id="PF04932">
    <property type="entry name" value="Wzy_C"/>
    <property type="match status" value="1"/>
</dbReference>
<evidence type="ECO:0000256" key="1">
    <source>
        <dbReference type="ARBA" id="ARBA00004141"/>
    </source>
</evidence>
<dbReference type="KEGG" id="fil:BN1229_v1_3212"/>
<dbReference type="OrthoDB" id="9796592at2"/>
<feature type="transmembrane region" description="Helical" evidence="5">
    <location>
        <begin position="230"/>
        <end position="249"/>
    </location>
</feature>
<evidence type="ECO:0000256" key="5">
    <source>
        <dbReference type="SAM" id="Phobius"/>
    </source>
</evidence>
<reference evidence="8" key="1">
    <citation type="submission" date="2015-02" db="EMBL/GenBank/DDBJ databases">
        <authorList>
            <person name="Chooi Y.-H."/>
        </authorList>
    </citation>
    <scope>NUCLEOTIDE SEQUENCE [LARGE SCALE GENOMIC DNA]</scope>
    <source>
        <strain evidence="8">strain Y</strain>
    </source>
</reference>
<comment type="subcellular location">
    <subcellularLocation>
        <location evidence="1">Membrane</location>
        <topology evidence="1">Multi-pass membrane protein</topology>
    </subcellularLocation>
</comment>
<keyword evidence="4 5" id="KW-0472">Membrane</keyword>
<feature type="transmembrane region" description="Helical" evidence="5">
    <location>
        <begin position="180"/>
        <end position="199"/>
    </location>
</feature>
<keyword evidence="8" id="KW-1185">Reference proteome</keyword>
<feature type="domain" description="O-antigen ligase-related" evidence="6">
    <location>
        <begin position="213"/>
        <end position="352"/>
    </location>
</feature>
<dbReference type="InterPro" id="IPR051533">
    <property type="entry name" value="WaaL-like"/>
</dbReference>
<organism evidence="7 8">
    <name type="scientific">Candidatus Filomicrobium marinum</name>
    <dbReference type="NCBI Taxonomy" id="1608628"/>
    <lineage>
        <taxon>Bacteria</taxon>
        <taxon>Pseudomonadati</taxon>
        <taxon>Pseudomonadota</taxon>
        <taxon>Alphaproteobacteria</taxon>
        <taxon>Hyphomicrobiales</taxon>
        <taxon>Hyphomicrobiaceae</taxon>
        <taxon>Filomicrobium</taxon>
    </lineage>
</organism>
<feature type="transmembrane region" description="Helical" evidence="5">
    <location>
        <begin position="105"/>
        <end position="126"/>
    </location>
</feature>